<dbReference type="Proteomes" id="UP000025047">
    <property type="component" value="Unassembled WGS sequence"/>
</dbReference>
<evidence type="ECO:0000313" key="3">
    <source>
        <dbReference type="Proteomes" id="UP000025047"/>
    </source>
</evidence>
<dbReference type="AlphaFoldDB" id="A0A017H9L0"/>
<dbReference type="OrthoDB" id="9803532at2"/>
<gene>
    <name evidence="2" type="ORF">Lokhon_02492</name>
</gene>
<accession>A0A017H9L0</accession>
<sequence>MTTLGKTAGGLYWMFRYLERSENTARMVDVGQRIALTRSSDDDEWASVLQAAGTYEGYLAKHGEVTRDHAIDWMLRDADNPSSVLSVVSTARDNARVVRTALTREVWEAVNEAYITLKGAMARRIGDRELQDVLRLVRQRAAFVRGATHGTMLRNDVYDFCRLGMFTERADCTARILDVKYFVLLPAAAAVGSRLDDIQWETILRSVSGVGAYRMRFGQQLRPREVADFLIHDRTMPRSLAFCARKLRENLDYLAEDYGARMHSHEVVADMNDKKLAQPIDEIFQSGLHEFLVDFQGCIASLSSQIEIDYRFYR</sequence>
<dbReference type="PANTHER" id="PTHR34595:SF7">
    <property type="entry name" value="SLL1039 PROTEIN"/>
    <property type="match status" value="1"/>
</dbReference>
<dbReference type="eggNOG" id="COG2307">
    <property type="taxonomic scope" value="Bacteria"/>
</dbReference>
<dbReference type="RefSeq" id="WP_017929729.1">
    <property type="nucleotide sequence ID" value="NZ_KB823003.1"/>
</dbReference>
<dbReference type="HOGENOM" id="CLU_071567_1_0_5"/>
<feature type="domain" description="DUF403" evidence="1">
    <location>
        <begin position="4"/>
        <end position="310"/>
    </location>
</feature>
<comment type="caution">
    <text evidence="2">The sequence shown here is derived from an EMBL/GenBank/DDBJ whole genome shotgun (WGS) entry which is preliminary data.</text>
</comment>
<keyword evidence="3" id="KW-1185">Reference proteome</keyword>
<dbReference type="InterPro" id="IPR007296">
    <property type="entry name" value="DUF403"/>
</dbReference>
<dbReference type="PANTHER" id="PTHR34595">
    <property type="entry name" value="BLR5612 PROTEIN"/>
    <property type="match status" value="1"/>
</dbReference>
<dbReference type="EMBL" id="APGJ01000007">
    <property type="protein sequence ID" value="EYD70848.1"/>
    <property type="molecule type" value="Genomic_DNA"/>
</dbReference>
<evidence type="ECO:0000313" key="2">
    <source>
        <dbReference type="EMBL" id="EYD70848.1"/>
    </source>
</evidence>
<reference evidence="2 3" key="1">
    <citation type="submission" date="2013-03" db="EMBL/GenBank/DDBJ databases">
        <authorList>
            <person name="Fiebig A."/>
            <person name="Goeker M."/>
            <person name="Klenk H.-P.P."/>
        </authorList>
    </citation>
    <scope>NUCLEOTIDE SEQUENCE [LARGE SCALE GENOMIC DNA]</scope>
    <source>
        <strain evidence="2 3">DSM 17492</strain>
    </source>
</reference>
<name>A0A017H9L0_9RHOB</name>
<evidence type="ECO:0000259" key="1">
    <source>
        <dbReference type="Pfam" id="PF04168"/>
    </source>
</evidence>
<dbReference type="PATRIC" id="fig|1122180.6.peg.2473"/>
<proteinExistence type="predicted"/>
<organism evidence="2 3">
    <name type="scientific">Limimaricola hongkongensis DSM 17492</name>
    <dbReference type="NCBI Taxonomy" id="1122180"/>
    <lineage>
        <taxon>Bacteria</taxon>
        <taxon>Pseudomonadati</taxon>
        <taxon>Pseudomonadota</taxon>
        <taxon>Alphaproteobacteria</taxon>
        <taxon>Rhodobacterales</taxon>
        <taxon>Paracoccaceae</taxon>
        <taxon>Limimaricola</taxon>
    </lineage>
</organism>
<dbReference type="InterPro" id="IPR051680">
    <property type="entry name" value="ATP-dep_Glu-Cys_Ligase-2"/>
</dbReference>
<dbReference type="Pfam" id="PF04168">
    <property type="entry name" value="Alpha-E"/>
    <property type="match status" value="1"/>
</dbReference>
<dbReference type="STRING" id="1122180.Lokhon_02492"/>
<protein>
    <recommendedName>
        <fullName evidence="1">DUF403 domain-containing protein</fullName>
    </recommendedName>
</protein>